<dbReference type="InterPro" id="IPR009003">
    <property type="entry name" value="Peptidase_S1_PA"/>
</dbReference>
<dbReference type="EMBL" id="JABZMI010000247">
    <property type="protein sequence ID" value="MBF1165657.1"/>
    <property type="molecule type" value="Genomic_DNA"/>
</dbReference>
<dbReference type="Pfam" id="PF13365">
    <property type="entry name" value="Trypsin_2"/>
    <property type="match status" value="1"/>
</dbReference>
<dbReference type="PANTHER" id="PTHR43019:SF23">
    <property type="entry name" value="PROTEASE DO-LIKE 5, CHLOROPLASTIC"/>
    <property type="match status" value="1"/>
</dbReference>
<sequence>MTALSAALRVVLFWLAVLPGSAFADLPATIERVKPSIVAIGTYKKTQSPPFVFRGTGFVTGDGTQVVTNAHVLPELSIPDAPELAILIRPSQGGATIRRARVVARVDDRDIALIRLEGPPLPALQIGDSGTIREGQPIAFTGFPIGGALGFSPVTHRGIVAAITPIALPGGNANQINEKLIKQLKRGSFEIFQLDATAYPGNSGSPVYDAETGLIIGVINMVFVKGSKEAALSAPSGITYAIPAVYVKQLLNEN</sequence>
<reference evidence="2" key="1">
    <citation type="submission" date="2020-04" db="EMBL/GenBank/DDBJ databases">
        <title>Deep metagenomics examines the oral microbiome during advanced dental caries in children, revealing novel taxa and co-occurrences with host molecules.</title>
        <authorList>
            <person name="Baker J.L."/>
            <person name="Morton J.T."/>
            <person name="Dinis M."/>
            <person name="Alvarez R."/>
            <person name="Tran N.C."/>
            <person name="Knight R."/>
            <person name="Edlund A."/>
        </authorList>
    </citation>
    <scope>NUCLEOTIDE SEQUENCE</scope>
    <source>
        <strain evidence="2">JCVI_32_bin.24</strain>
    </source>
</reference>
<keyword evidence="1" id="KW-0732">Signal</keyword>
<evidence type="ECO:0000256" key="1">
    <source>
        <dbReference type="SAM" id="SignalP"/>
    </source>
</evidence>
<dbReference type="SUPFAM" id="SSF50494">
    <property type="entry name" value="Trypsin-like serine proteases"/>
    <property type="match status" value="1"/>
</dbReference>
<dbReference type="Proteomes" id="UP000718593">
    <property type="component" value="Unassembled WGS sequence"/>
</dbReference>
<proteinExistence type="predicted"/>
<dbReference type="AlphaFoldDB" id="A0A930BVQ6"/>
<dbReference type="Gene3D" id="2.40.10.10">
    <property type="entry name" value="Trypsin-like serine proteases"/>
    <property type="match status" value="2"/>
</dbReference>
<protein>
    <submittedName>
        <fullName evidence="2">Trypsin-like peptidase domain-containing protein</fullName>
    </submittedName>
</protein>
<organism evidence="2 3">
    <name type="scientific">Dechloromonas agitata</name>
    <dbReference type="NCBI Taxonomy" id="73030"/>
    <lineage>
        <taxon>Bacteria</taxon>
        <taxon>Pseudomonadati</taxon>
        <taxon>Pseudomonadota</taxon>
        <taxon>Betaproteobacteria</taxon>
        <taxon>Rhodocyclales</taxon>
        <taxon>Azonexaceae</taxon>
        <taxon>Dechloromonas</taxon>
    </lineage>
</organism>
<gene>
    <name evidence="2" type="ORF">HXL68_11525</name>
</gene>
<evidence type="ECO:0000313" key="2">
    <source>
        <dbReference type="EMBL" id="MBF1165657.1"/>
    </source>
</evidence>
<feature type="signal peptide" evidence="1">
    <location>
        <begin position="1"/>
        <end position="24"/>
    </location>
</feature>
<accession>A0A930BVQ6</accession>
<comment type="caution">
    <text evidence="2">The sequence shown here is derived from an EMBL/GenBank/DDBJ whole genome shotgun (WGS) entry which is preliminary data.</text>
</comment>
<dbReference type="PANTHER" id="PTHR43019">
    <property type="entry name" value="SERINE ENDOPROTEASE DEGS"/>
    <property type="match status" value="1"/>
</dbReference>
<feature type="chain" id="PRO_5037933749" evidence="1">
    <location>
        <begin position="25"/>
        <end position="254"/>
    </location>
</feature>
<evidence type="ECO:0000313" key="3">
    <source>
        <dbReference type="Proteomes" id="UP000718593"/>
    </source>
</evidence>
<dbReference type="InterPro" id="IPR043504">
    <property type="entry name" value="Peptidase_S1_PA_chymotrypsin"/>
</dbReference>
<name>A0A930BVQ6_9RHOO</name>